<dbReference type="PROSITE" id="PS50181">
    <property type="entry name" value="FBOX"/>
    <property type="match status" value="1"/>
</dbReference>
<dbReference type="InterPro" id="IPR015915">
    <property type="entry name" value="Kelch-typ_b-propeller"/>
</dbReference>
<keyword evidence="3" id="KW-1185">Reference proteome</keyword>
<gene>
    <name evidence="2" type="ORF">ANE_LOCUS12778</name>
</gene>
<dbReference type="SUPFAM" id="SSF117281">
    <property type="entry name" value="Kelch motif"/>
    <property type="match status" value="1"/>
</dbReference>
<proteinExistence type="predicted"/>
<accession>A0A565BN89</accession>
<evidence type="ECO:0000259" key="1">
    <source>
        <dbReference type="PROSITE" id="PS50181"/>
    </source>
</evidence>
<dbReference type="InterPro" id="IPR057499">
    <property type="entry name" value="Kelch_FKB95"/>
</dbReference>
<dbReference type="InterPro" id="IPR001810">
    <property type="entry name" value="F-box_dom"/>
</dbReference>
<evidence type="ECO:0000313" key="2">
    <source>
        <dbReference type="EMBL" id="VVB02334.1"/>
    </source>
</evidence>
<feature type="domain" description="F-box" evidence="1">
    <location>
        <begin position="16"/>
        <end position="66"/>
    </location>
</feature>
<dbReference type="InterPro" id="IPR006652">
    <property type="entry name" value="Kelch_1"/>
</dbReference>
<dbReference type="InterPro" id="IPR050354">
    <property type="entry name" value="F-box/kelch-repeat_ARATH"/>
</dbReference>
<dbReference type="Proteomes" id="UP000489600">
    <property type="component" value="Unassembled WGS sequence"/>
</dbReference>
<evidence type="ECO:0000313" key="3">
    <source>
        <dbReference type="Proteomes" id="UP000489600"/>
    </source>
</evidence>
<protein>
    <recommendedName>
        <fullName evidence="1">F-box domain-containing protein</fullName>
    </recommendedName>
</protein>
<sequence length="377" mass="43243">MKGGRLAIRGCSQKKSNSLWSLPDEMVVKCLAHLSRLDLAAFAMTSQRHRCLVDSSELCDLRWEMGCIEASLFVCLHFPPETSPRWFIFHPVQRRLRPIYPRLGQSLSSSFVKIDRGIFVIGGSIKGDPTAEVWFLDCFKHTWYRIPPMKMPRVFPSASLIDGKIYVFGGLRDNAADPSNWAEVFDLKTRTWEFLFVSTPKTIFQNVVIDNKELYAVDKDGQVLSFSPSKLGGTFVACEKTDHSMPRYRNDWCLIGTLLFCRAFDTLWWCEPSELDWKQVKGLEEELPHPKDWGFYITKVFTNSAGNIVILWHTHPRGLLDNLDLWCAEVSVEKRMGSSELELWGKFEWASAVVGLLDYLPVAFEIHVLYADYVLVV</sequence>
<reference evidence="2" key="1">
    <citation type="submission" date="2019-07" db="EMBL/GenBank/DDBJ databases">
        <authorList>
            <person name="Dittberner H."/>
        </authorList>
    </citation>
    <scope>NUCLEOTIDE SEQUENCE [LARGE SCALE GENOMIC DNA]</scope>
</reference>
<dbReference type="PANTHER" id="PTHR24414">
    <property type="entry name" value="F-BOX/KELCH-REPEAT PROTEIN SKIP4"/>
    <property type="match status" value="1"/>
</dbReference>
<dbReference type="Pfam" id="PF25210">
    <property type="entry name" value="Kelch_FKB95"/>
    <property type="match status" value="1"/>
</dbReference>
<organism evidence="2 3">
    <name type="scientific">Arabis nemorensis</name>
    <dbReference type="NCBI Taxonomy" id="586526"/>
    <lineage>
        <taxon>Eukaryota</taxon>
        <taxon>Viridiplantae</taxon>
        <taxon>Streptophyta</taxon>
        <taxon>Embryophyta</taxon>
        <taxon>Tracheophyta</taxon>
        <taxon>Spermatophyta</taxon>
        <taxon>Magnoliopsida</taxon>
        <taxon>eudicotyledons</taxon>
        <taxon>Gunneridae</taxon>
        <taxon>Pentapetalae</taxon>
        <taxon>rosids</taxon>
        <taxon>malvids</taxon>
        <taxon>Brassicales</taxon>
        <taxon>Brassicaceae</taxon>
        <taxon>Arabideae</taxon>
        <taxon>Arabis</taxon>
    </lineage>
</organism>
<dbReference type="AlphaFoldDB" id="A0A565BN89"/>
<dbReference type="PANTHER" id="PTHR24414:SF115">
    <property type="entry name" value="F-BOX DOMAIN-CONTAINING PROTEIN"/>
    <property type="match status" value="1"/>
</dbReference>
<dbReference type="OrthoDB" id="45365at2759"/>
<comment type="caution">
    <text evidence="2">The sequence shown here is derived from an EMBL/GenBank/DDBJ whole genome shotgun (WGS) entry which is preliminary data.</text>
</comment>
<dbReference type="Pfam" id="PF00646">
    <property type="entry name" value="F-box"/>
    <property type="match status" value="1"/>
</dbReference>
<name>A0A565BN89_9BRAS</name>
<dbReference type="EMBL" id="CABITT030000004">
    <property type="protein sequence ID" value="VVB02334.1"/>
    <property type="molecule type" value="Genomic_DNA"/>
</dbReference>
<dbReference type="Gene3D" id="2.120.10.80">
    <property type="entry name" value="Kelch-type beta propeller"/>
    <property type="match status" value="1"/>
</dbReference>
<dbReference type="SMART" id="SM00612">
    <property type="entry name" value="Kelch"/>
    <property type="match status" value="2"/>
</dbReference>